<gene>
    <name evidence="2" type="ORF">FN960_06515</name>
</gene>
<proteinExistence type="predicted"/>
<dbReference type="EMBL" id="VLXZ01000003">
    <property type="protein sequence ID" value="TSB47386.1"/>
    <property type="molecule type" value="Genomic_DNA"/>
</dbReference>
<name>A0A554A171_9BACI</name>
<evidence type="ECO:0000313" key="2">
    <source>
        <dbReference type="EMBL" id="TSB47386.1"/>
    </source>
</evidence>
<keyword evidence="3" id="KW-1185">Reference proteome</keyword>
<dbReference type="Pfam" id="PF14588">
    <property type="entry name" value="YjgF_endoribonc"/>
    <property type="match status" value="1"/>
</dbReference>
<evidence type="ECO:0000313" key="3">
    <source>
        <dbReference type="Proteomes" id="UP000318521"/>
    </source>
</evidence>
<dbReference type="OrthoDB" id="9806350at2"/>
<sequence length="156" mass="16940">MLLLDSTEQQMQSKGIYLPSPNLPLNGYVSVKQVGNLLYTAGQDCRVNGELQYKGKLGKDLTIEEGKHAAEIVMLNLLAAIKLHTGNLDEIKQVVKLLAFVNSTATFADQPLVIDGASALLIKSLGERGEHARSAVSANSLPYHTPIEIEMIVELK</sequence>
<feature type="domain" description="Endoribonuclease L-PSP/chorismate mutase-like" evidence="1">
    <location>
        <begin position="11"/>
        <end position="144"/>
    </location>
</feature>
<dbReference type="CDD" id="cd02199">
    <property type="entry name" value="YjgF_YER057c_UK114_like_1"/>
    <property type="match status" value="1"/>
</dbReference>
<protein>
    <submittedName>
        <fullName evidence="2">RidA family protein</fullName>
    </submittedName>
</protein>
<dbReference type="InterPro" id="IPR013813">
    <property type="entry name" value="Endoribo_LPSP/chorism_mut-like"/>
</dbReference>
<evidence type="ECO:0000259" key="1">
    <source>
        <dbReference type="Pfam" id="PF14588"/>
    </source>
</evidence>
<dbReference type="AlphaFoldDB" id="A0A554A171"/>
<reference evidence="2 3" key="1">
    <citation type="submission" date="2019-07" db="EMBL/GenBank/DDBJ databases">
        <authorList>
            <person name="Park Y.J."/>
            <person name="Jeong S.E."/>
            <person name="Jung H.S."/>
        </authorList>
    </citation>
    <scope>NUCLEOTIDE SEQUENCE [LARGE SCALE GENOMIC DNA]</scope>
    <source>
        <strain evidence="3">P16(2019)</strain>
    </source>
</reference>
<dbReference type="Gene3D" id="3.30.1330.40">
    <property type="entry name" value="RutC-like"/>
    <property type="match status" value="1"/>
</dbReference>
<dbReference type="Proteomes" id="UP000318521">
    <property type="component" value="Unassembled WGS sequence"/>
</dbReference>
<organism evidence="2 3">
    <name type="scientific">Alkalicoccobacillus porphyridii</name>
    <dbReference type="NCBI Taxonomy" id="2597270"/>
    <lineage>
        <taxon>Bacteria</taxon>
        <taxon>Bacillati</taxon>
        <taxon>Bacillota</taxon>
        <taxon>Bacilli</taxon>
        <taxon>Bacillales</taxon>
        <taxon>Bacillaceae</taxon>
        <taxon>Alkalicoccobacillus</taxon>
    </lineage>
</organism>
<dbReference type="InterPro" id="IPR035959">
    <property type="entry name" value="RutC-like_sf"/>
</dbReference>
<dbReference type="PANTHER" id="PTHR43760">
    <property type="entry name" value="ENDORIBONUCLEASE-RELATED"/>
    <property type="match status" value="1"/>
</dbReference>
<comment type="caution">
    <text evidence="2">The sequence shown here is derived from an EMBL/GenBank/DDBJ whole genome shotgun (WGS) entry which is preliminary data.</text>
</comment>
<accession>A0A554A171</accession>
<dbReference type="SUPFAM" id="SSF55298">
    <property type="entry name" value="YjgF-like"/>
    <property type="match status" value="1"/>
</dbReference>
<dbReference type="PANTHER" id="PTHR43760:SF1">
    <property type="entry name" value="ENDORIBONUCLEASE L-PSP_CHORISMATE MUTASE-LIKE DOMAIN-CONTAINING PROTEIN"/>
    <property type="match status" value="1"/>
</dbReference>